<keyword evidence="2" id="KW-0349">Heme</keyword>
<dbReference type="EMBL" id="MTBP01000001">
    <property type="protein sequence ID" value="POM27342.1"/>
    <property type="molecule type" value="Genomic_DNA"/>
</dbReference>
<comment type="similarity">
    <text evidence="1">Belongs to the cytochrome P450 family.</text>
</comment>
<dbReference type="RefSeq" id="WP_103562176.1">
    <property type="nucleotide sequence ID" value="NZ_MTBP01000001.1"/>
</dbReference>
<dbReference type="PANTHER" id="PTHR46696:SF4">
    <property type="entry name" value="BIOTIN BIOSYNTHESIS CYTOCHROME P450"/>
    <property type="match status" value="1"/>
</dbReference>
<keyword evidence="4 7" id="KW-0560">Oxidoreductase</keyword>
<organism evidence="7 8">
    <name type="scientific">Actinomadura rubteroloni</name>
    <dbReference type="NCBI Taxonomy" id="1926885"/>
    <lineage>
        <taxon>Bacteria</taxon>
        <taxon>Bacillati</taxon>
        <taxon>Actinomycetota</taxon>
        <taxon>Actinomycetes</taxon>
        <taxon>Streptosporangiales</taxon>
        <taxon>Thermomonosporaceae</taxon>
        <taxon>Actinomadura</taxon>
    </lineage>
</organism>
<dbReference type="FunFam" id="1.10.630.10:FF:000018">
    <property type="entry name" value="Cytochrome P450 monooxygenase"/>
    <property type="match status" value="1"/>
</dbReference>
<keyword evidence="6" id="KW-0503">Monooxygenase</keyword>
<dbReference type="GO" id="GO:0005506">
    <property type="term" value="F:iron ion binding"/>
    <property type="evidence" value="ECO:0007669"/>
    <property type="project" value="InterPro"/>
</dbReference>
<dbReference type="AlphaFoldDB" id="A0A2P4UQL9"/>
<dbReference type="EC" id="1.14.-.-" evidence="7"/>
<accession>A0A2P4UQL9</accession>
<evidence type="ECO:0000313" key="8">
    <source>
        <dbReference type="Proteomes" id="UP000242367"/>
    </source>
</evidence>
<keyword evidence="8" id="KW-1185">Reference proteome</keyword>
<keyword evidence="3" id="KW-0479">Metal-binding</keyword>
<sequence>MTTVDQLNERDVDLIDPWFRHRQPDQWYALLAHLRTLDRPAYFREKPFPFLPHGDGYYALVTHADVSEATRDARAFRNAPTATVPETPRWLARYSGDMILDTDNPQHARLRRIVSRAFTPRTLSRIDEQIQRAAGEIVRGFAKSGGGDLASRVAAPMPARIICEMMGVPRYLMSEVLELSLSLAGGYDPGYGGFPESRSPVRSLATGLRLFYGSRRLSRIGMSVARERSRRPTGDIASRLVTANPDGENLTPRELSSFVNTLLVAGSETTHNAITHGVKLLTDHPEQRELLLSDLNRYLDGAIEEILRLSSPILTFRRTVAEERELGGRTFRPGDRVMLFYPSANRDERVFDRPEEFDITRDPNPHLAFGGPGPHYCLGAHLARRELSAVFRELFTRLPGLRAVGEPDYLVSPQLNGITRLDCAF</sequence>
<dbReference type="PANTHER" id="PTHR46696">
    <property type="entry name" value="P450, PUTATIVE (EUROFUNG)-RELATED"/>
    <property type="match status" value="1"/>
</dbReference>
<dbReference type="Pfam" id="PF00067">
    <property type="entry name" value="p450"/>
    <property type="match status" value="1"/>
</dbReference>
<dbReference type="InterPro" id="IPR036396">
    <property type="entry name" value="Cyt_P450_sf"/>
</dbReference>
<evidence type="ECO:0000256" key="4">
    <source>
        <dbReference type="ARBA" id="ARBA00023002"/>
    </source>
</evidence>
<reference evidence="7 8" key="1">
    <citation type="journal article" date="2017" name="Chemistry">
        <title>Isolation, Biosynthesis and Chemical Modifications of Rubterolones A-F: Rare Tropolone Alkaloids from Actinomadura sp. 5-2.</title>
        <authorList>
            <person name="Guo H."/>
            <person name="Benndorf R."/>
            <person name="Leichnitz D."/>
            <person name="Klassen J.L."/>
            <person name="Vollmers J."/>
            <person name="Gorls H."/>
            <person name="Steinacker M."/>
            <person name="Weigel C."/>
            <person name="Dahse H.M."/>
            <person name="Kaster A.K."/>
            <person name="de Beer Z.W."/>
            <person name="Poulsen M."/>
            <person name="Beemelmanns C."/>
        </authorList>
    </citation>
    <scope>NUCLEOTIDE SEQUENCE [LARGE SCALE GENOMIC DNA]</scope>
    <source>
        <strain evidence="7 8">5-2</strain>
    </source>
</reference>
<evidence type="ECO:0000256" key="3">
    <source>
        <dbReference type="ARBA" id="ARBA00022723"/>
    </source>
</evidence>
<dbReference type="SUPFAM" id="SSF48264">
    <property type="entry name" value="Cytochrome P450"/>
    <property type="match status" value="1"/>
</dbReference>
<dbReference type="GO" id="GO:0008395">
    <property type="term" value="F:steroid hydroxylase activity"/>
    <property type="evidence" value="ECO:0007669"/>
    <property type="project" value="TreeGrafter"/>
</dbReference>
<dbReference type="GO" id="GO:0020037">
    <property type="term" value="F:heme binding"/>
    <property type="evidence" value="ECO:0007669"/>
    <property type="project" value="InterPro"/>
</dbReference>
<dbReference type="Proteomes" id="UP000242367">
    <property type="component" value="Unassembled WGS sequence"/>
</dbReference>
<evidence type="ECO:0000256" key="1">
    <source>
        <dbReference type="ARBA" id="ARBA00010617"/>
    </source>
</evidence>
<evidence type="ECO:0000256" key="6">
    <source>
        <dbReference type="ARBA" id="ARBA00023033"/>
    </source>
</evidence>
<evidence type="ECO:0000256" key="5">
    <source>
        <dbReference type="ARBA" id="ARBA00023004"/>
    </source>
</evidence>
<protein>
    <submittedName>
        <fullName evidence="7">Putative cytochrome P450 124</fullName>
        <ecNumber evidence="7">1.14.-.-</ecNumber>
    </submittedName>
</protein>
<dbReference type="InterPro" id="IPR001128">
    <property type="entry name" value="Cyt_P450"/>
</dbReference>
<dbReference type="GO" id="GO:0006707">
    <property type="term" value="P:cholesterol catabolic process"/>
    <property type="evidence" value="ECO:0007669"/>
    <property type="project" value="TreeGrafter"/>
</dbReference>
<dbReference type="InterPro" id="IPR002397">
    <property type="entry name" value="Cyt_P450_B"/>
</dbReference>
<evidence type="ECO:0000313" key="7">
    <source>
        <dbReference type="EMBL" id="POM27342.1"/>
    </source>
</evidence>
<keyword evidence="5" id="KW-0408">Iron</keyword>
<dbReference type="PRINTS" id="PR00359">
    <property type="entry name" value="BP450"/>
</dbReference>
<evidence type="ECO:0000256" key="2">
    <source>
        <dbReference type="ARBA" id="ARBA00022617"/>
    </source>
</evidence>
<gene>
    <name evidence="7" type="ORF">BTM25_17550</name>
</gene>
<comment type="caution">
    <text evidence="7">The sequence shown here is derived from an EMBL/GenBank/DDBJ whole genome shotgun (WGS) entry which is preliminary data.</text>
</comment>
<proteinExistence type="inferred from homology"/>
<name>A0A2P4UQL9_9ACTN</name>
<dbReference type="GO" id="GO:0036199">
    <property type="term" value="F:cholest-4-en-3-one 26-monooxygenase activity"/>
    <property type="evidence" value="ECO:0007669"/>
    <property type="project" value="TreeGrafter"/>
</dbReference>
<dbReference type="Gene3D" id="1.10.630.10">
    <property type="entry name" value="Cytochrome P450"/>
    <property type="match status" value="1"/>
</dbReference>